<proteinExistence type="predicted"/>
<sequence length="252" mass="26641">MAQLRRATTCPGKRAAHQARGVTGAGPLRTGAGRHARHNGRNAARAWRHARGNGRAGYGRARGARGYGQARGATGKRAGLRASARRYGQARGATGERAAGRHTARHLRRCRRPAGSHPSSPARLRQGAAAGRAAAAPGAMRWARAGEGAATVHNPPWLRDRARSVRSAGWVRDRVGTAGAGRVSRNWLWPYGKKENPPDTPELGLVFGSTLSYRSACASDHVFGSGGASLLIGGVVHAGGMAGCRYVWFRVR</sequence>
<evidence type="ECO:0000313" key="3">
    <source>
        <dbReference type="Proteomes" id="UP000239209"/>
    </source>
</evidence>
<evidence type="ECO:0000313" key="2">
    <source>
        <dbReference type="EMBL" id="PRY24009.1"/>
    </source>
</evidence>
<dbReference type="Proteomes" id="UP000239209">
    <property type="component" value="Unassembled WGS sequence"/>
</dbReference>
<name>A0A2T0RS32_9ACTN</name>
<feature type="compositionally biased region" description="Low complexity" evidence="1">
    <location>
        <begin position="122"/>
        <end position="135"/>
    </location>
</feature>
<dbReference type="AlphaFoldDB" id="A0A2T0RS32"/>
<accession>A0A2T0RS32</accession>
<organism evidence="2 3">
    <name type="scientific">Pseudosporangium ferrugineum</name>
    <dbReference type="NCBI Taxonomy" id="439699"/>
    <lineage>
        <taxon>Bacteria</taxon>
        <taxon>Bacillati</taxon>
        <taxon>Actinomycetota</taxon>
        <taxon>Actinomycetes</taxon>
        <taxon>Micromonosporales</taxon>
        <taxon>Micromonosporaceae</taxon>
        <taxon>Pseudosporangium</taxon>
    </lineage>
</organism>
<dbReference type="EMBL" id="PVZG01000014">
    <property type="protein sequence ID" value="PRY24009.1"/>
    <property type="molecule type" value="Genomic_DNA"/>
</dbReference>
<gene>
    <name evidence="2" type="ORF">CLV70_114142</name>
</gene>
<keyword evidence="3" id="KW-1185">Reference proteome</keyword>
<evidence type="ECO:0000256" key="1">
    <source>
        <dbReference type="SAM" id="MobiDB-lite"/>
    </source>
</evidence>
<reference evidence="2 3" key="1">
    <citation type="submission" date="2018-03" db="EMBL/GenBank/DDBJ databases">
        <title>Genomic Encyclopedia of Archaeal and Bacterial Type Strains, Phase II (KMG-II): from individual species to whole genera.</title>
        <authorList>
            <person name="Goeker M."/>
        </authorList>
    </citation>
    <scope>NUCLEOTIDE SEQUENCE [LARGE SCALE GENOMIC DNA]</scope>
    <source>
        <strain evidence="2 3">DSM 45348</strain>
    </source>
</reference>
<feature type="compositionally biased region" description="Basic residues" evidence="1">
    <location>
        <begin position="100"/>
        <end position="114"/>
    </location>
</feature>
<feature type="region of interest" description="Disordered" evidence="1">
    <location>
        <begin position="1"/>
        <end position="135"/>
    </location>
</feature>
<feature type="compositionally biased region" description="Basic residues" evidence="1">
    <location>
        <begin position="32"/>
        <end position="52"/>
    </location>
</feature>
<protein>
    <submittedName>
        <fullName evidence="2">Uncharacterized protein</fullName>
    </submittedName>
</protein>
<comment type="caution">
    <text evidence="2">The sequence shown here is derived from an EMBL/GenBank/DDBJ whole genome shotgun (WGS) entry which is preliminary data.</text>
</comment>